<gene>
    <name evidence="1" type="ORF">ACJIZ3_011697</name>
</gene>
<dbReference type="AlphaFoldDB" id="A0ABD3UKA0"/>
<dbReference type="EMBL" id="JBJXBP010000001">
    <property type="protein sequence ID" value="KAL3849815.1"/>
    <property type="molecule type" value="Genomic_DNA"/>
</dbReference>
<protein>
    <submittedName>
        <fullName evidence="1">Uncharacterized protein</fullName>
    </submittedName>
</protein>
<evidence type="ECO:0000313" key="1">
    <source>
        <dbReference type="EMBL" id="KAL3849815.1"/>
    </source>
</evidence>
<keyword evidence="2" id="KW-1185">Reference proteome</keyword>
<name>A0ABD3UKA0_9LAMI</name>
<accession>A0ABD3UKA0</accession>
<comment type="caution">
    <text evidence="1">The sequence shown here is derived from an EMBL/GenBank/DDBJ whole genome shotgun (WGS) entry which is preliminary data.</text>
</comment>
<reference evidence="1 2" key="1">
    <citation type="submission" date="2024-12" db="EMBL/GenBank/DDBJ databases">
        <title>The unique morphological basis and parallel evolutionary history of personate flowers in Penstemon.</title>
        <authorList>
            <person name="Depatie T.H."/>
            <person name="Wessinger C.A."/>
        </authorList>
    </citation>
    <scope>NUCLEOTIDE SEQUENCE [LARGE SCALE GENOMIC DNA]</scope>
    <source>
        <strain evidence="1">WTNN_2</strain>
        <tissue evidence="1">Leaf</tissue>
    </source>
</reference>
<sequence length="57" mass="6629">MDLIFSWVLTRDRPKGKETVKYERIVDRSDLPKSSEVEGNTVLRIHVCIMRPLSEAI</sequence>
<proteinExistence type="predicted"/>
<evidence type="ECO:0000313" key="2">
    <source>
        <dbReference type="Proteomes" id="UP001634393"/>
    </source>
</evidence>
<dbReference type="Proteomes" id="UP001634393">
    <property type="component" value="Unassembled WGS sequence"/>
</dbReference>
<organism evidence="1 2">
    <name type="scientific">Penstemon smallii</name>
    <dbReference type="NCBI Taxonomy" id="265156"/>
    <lineage>
        <taxon>Eukaryota</taxon>
        <taxon>Viridiplantae</taxon>
        <taxon>Streptophyta</taxon>
        <taxon>Embryophyta</taxon>
        <taxon>Tracheophyta</taxon>
        <taxon>Spermatophyta</taxon>
        <taxon>Magnoliopsida</taxon>
        <taxon>eudicotyledons</taxon>
        <taxon>Gunneridae</taxon>
        <taxon>Pentapetalae</taxon>
        <taxon>asterids</taxon>
        <taxon>lamiids</taxon>
        <taxon>Lamiales</taxon>
        <taxon>Plantaginaceae</taxon>
        <taxon>Cheloneae</taxon>
        <taxon>Penstemon</taxon>
    </lineage>
</organism>